<sequence length="118" mass="13424">MSIQVVLENSELILDISGWTAVTNLRRRIKIPYNSVVDVQTGNFKFPLTAIKRTGITTLDYKAGIFLIDGKKHFLTYHEDSKVIILSLKENEFDKVVIESEDPEQLANNILLRCSSLK</sequence>
<comment type="caution">
    <text evidence="2">The sequence shown here is derived from an EMBL/GenBank/DDBJ whole genome shotgun (WGS) entry which is preliminary data.</text>
</comment>
<protein>
    <recommendedName>
        <fullName evidence="1">Bacterial Pleckstrin homology domain-containing protein</fullName>
    </recommendedName>
</protein>
<reference evidence="2 3" key="1">
    <citation type="submission" date="2021-05" db="EMBL/GenBank/DDBJ databases">
        <title>Novel Bacillus species.</title>
        <authorList>
            <person name="Liu G."/>
        </authorList>
    </citation>
    <scope>NUCLEOTIDE SEQUENCE [LARGE SCALE GENOMIC DNA]</scope>
    <source>
        <strain evidence="2 3">FJAT-49705</strain>
    </source>
</reference>
<accession>A0ABS5NTH0</accession>
<evidence type="ECO:0000259" key="1">
    <source>
        <dbReference type="Pfam" id="PF10882"/>
    </source>
</evidence>
<evidence type="ECO:0000313" key="3">
    <source>
        <dbReference type="Proteomes" id="UP000681027"/>
    </source>
</evidence>
<dbReference type="EMBL" id="JAGYPM010000003">
    <property type="protein sequence ID" value="MBS4191092.1"/>
    <property type="molecule type" value="Genomic_DNA"/>
</dbReference>
<name>A0ABS5NTH0_9BACI</name>
<dbReference type="Proteomes" id="UP000681027">
    <property type="component" value="Unassembled WGS sequence"/>
</dbReference>
<gene>
    <name evidence="2" type="ORF">KHA94_12955</name>
</gene>
<keyword evidence="3" id="KW-1185">Reference proteome</keyword>
<proteinExistence type="predicted"/>
<dbReference type="RefSeq" id="WP_213102553.1">
    <property type="nucleotide sequence ID" value="NZ_JAGYPM010000003.1"/>
</dbReference>
<organism evidence="2 3">
    <name type="scientific">Cytobacillus citreus</name>
    <dbReference type="NCBI Taxonomy" id="2833586"/>
    <lineage>
        <taxon>Bacteria</taxon>
        <taxon>Bacillati</taxon>
        <taxon>Bacillota</taxon>
        <taxon>Bacilli</taxon>
        <taxon>Bacillales</taxon>
        <taxon>Bacillaceae</taxon>
        <taxon>Cytobacillus</taxon>
    </lineage>
</organism>
<evidence type="ECO:0000313" key="2">
    <source>
        <dbReference type="EMBL" id="MBS4191092.1"/>
    </source>
</evidence>
<dbReference type="Pfam" id="PF10882">
    <property type="entry name" value="bPH_5"/>
    <property type="match status" value="1"/>
</dbReference>
<feature type="domain" description="Bacterial Pleckstrin homology" evidence="1">
    <location>
        <begin position="22"/>
        <end position="110"/>
    </location>
</feature>
<dbReference type="InterPro" id="IPR027783">
    <property type="entry name" value="Bacterial_PH-related"/>
</dbReference>